<keyword evidence="3" id="KW-1185">Reference proteome</keyword>
<gene>
    <name evidence="2" type="ORF">FPZ52_12255</name>
</gene>
<geneLocation type="plasmid" evidence="2 3">
    <name>unnamed1</name>
</geneLocation>
<dbReference type="PANTHER" id="PTHR45566">
    <property type="entry name" value="HTH-TYPE TRANSCRIPTIONAL REGULATOR YHJB-RELATED"/>
    <property type="match status" value="1"/>
</dbReference>
<dbReference type="InterPro" id="IPR011006">
    <property type="entry name" value="CheY-like_superfamily"/>
</dbReference>
<organism evidence="2 3">
    <name type="scientific">Qingshengfaniella alkalisoli</name>
    <dbReference type="NCBI Taxonomy" id="2599296"/>
    <lineage>
        <taxon>Bacteria</taxon>
        <taxon>Pseudomonadati</taxon>
        <taxon>Pseudomonadota</taxon>
        <taxon>Alphaproteobacteria</taxon>
        <taxon>Rhodobacterales</taxon>
        <taxon>Paracoccaceae</taxon>
        <taxon>Qingshengfaniella</taxon>
    </lineage>
</organism>
<dbReference type="Proteomes" id="UP000318483">
    <property type="component" value="Plasmid unnamed1"/>
</dbReference>
<dbReference type="InterPro" id="IPR000792">
    <property type="entry name" value="Tscrpt_reg_LuxR_C"/>
</dbReference>
<protein>
    <submittedName>
        <fullName evidence="2">Response regulator transcription factor</fullName>
    </submittedName>
</protein>
<dbReference type="KEGG" id="lit:FPZ52_12255"/>
<evidence type="ECO:0000313" key="2">
    <source>
        <dbReference type="EMBL" id="QDY70475.1"/>
    </source>
</evidence>
<dbReference type="EMBL" id="CP042262">
    <property type="protein sequence ID" value="QDY70475.1"/>
    <property type="molecule type" value="Genomic_DNA"/>
</dbReference>
<dbReference type="PROSITE" id="PS50043">
    <property type="entry name" value="HTH_LUXR_2"/>
    <property type="match status" value="1"/>
</dbReference>
<proteinExistence type="predicted"/>
<evidence type="ECO:0000259" key="1">
    <source>
        <dbReference type="PROSITE" id="PS50043"/>
    </source>
</evidence>
<reference evidence="2 3" key="1">
    <citation type="submission" date="2019-07" db="EMBL/GenBank/DDBJ databases">
        <title>Litoreibacter alkalisoli sp. nov., isolated from saline-alkaline soil.</title>
        <authorList>
            <person name="Wang S."/>
            <person name="Xu L."/>
            <person name="Xing Y.-T."/>
            <person name="Sun J.-Q."/>
        </authorList>
    </citation>
    <scope>NUCLEOTIDE SEQUENCE [LARGE SCALE GENOMIC DNA]</scope>
    <source>
        <strain evidence="2 3">LN3S51</strain>
        <plasmid evidence="2 3">unnamed1</plasmid>
    </source>
</reference>
<dbReference type="SUPFAM" id="SSF52172">
    <property type="entry name" value="CheY-like"/>
    <property type="match status" value="1"/>
</dbReference>
<dbReference type="PRINTS" id="PR00038">
    <property type="entry name" value="HTHLUXR"/>
</dbReference>
<dbReference type="InterPro" id="IPR016032">
    <property type="entry name" value="Sig_transdc_resp-reg_C-effctor"/>
</dbReference>
<dbReference type="PANTHER" id="PTHR45566:SF1">
    <property type="entry name" value="HTH-TYPE TRANSCRIPTIONAL REGULATOR YHJB-RELATED"/>
    <property type="match status" value="1"/>
</dbReference>
<dbReference type="InterPro" id="IPR051015">
    <property type="entry name" value="EvgA-like"/>
</dbReference>
<keyword evidence="2" id="KW-0614">Plasmid</keyword>
<name>A0A5B8I8S1_9RHOB</name>
<feature type="domain" description="HTH luxR-type" evidence="1">
    <location>
        <begin position="188"/>
        <end position="253"/>
    </location>
</feature>
<dbReference type="SMART" id="SM00421">
    <property type="entry name" value="HTH_LUXR"/>
    <property type="match status" value="1"/>
</dbReference>
<dbReference type="SUPFAM" id="SSF46894">
    <property type="entry name" value="C-terminal effector domain of the bipartite response regulators"/>
    <property type="match status" value="1"/>
</dbReference>
<dbReference type="GO" id="GO:0003677">
    <property type="term" value="F:DNA binding"/>
    <property type="evidence" value="ECO:0007669"/>
    <property type="project" value="InterPro"/>
</dbReference>
<dbReference type="RefSeq" id="WP_146365893.1">
    <property type="nucleotide sequence ID" value="NZ_CP042262.1"/>
</dbReference>
<dbReference type="AlphaFoldDB" id="A0A5B8I8S1"/>
<dbReference type="Pfam" id="PF00196">
    <property type="entry name" value="GerE"/>
    <property type="match status" value="1"/>
</dbReference>
<dbReference type="OrthoDB" id="9810375at2"/>
<dbReference type="GO" id="GO:0006355">
    <property type="term" value="P:regulation of DNA-templated transcription"/>
    <property type="evidence" value="ECO:0007669"/>
    <property type="project" value="InterPro"/>
</dbReference>
<dbReference type="CDD" id="cd06170">
    <property type="entry name" value="LuxR_C_like"/>
    <property type="match status" value="1"/>
</dbReference>
<sequence length="258" mass="28561">MKNSKIDSELDIVDARFAHSLPRPNLYVQKLGNRTPSHESGWTIELIDNRVFERECFETSVRSENPSLDVVSYATVEDWDSGSRPDPNNSAIIFNIGNAHAADPRLRDDLRALVEMANPTPVLVLAVSEDLSDMLEALDAGVRGYIPTSVGVAVMIGATRLALLGGVFLPARSVLSMRESLKEARNDCDSVSDMFTTRQAAVADALRRGKANKTIAYELNMCESTVKVHIRTIMKKTRARNRTEAAYKLHQLFPSDAE</sequence>
<dbReference type="Gene3D" id="3.40.50.2300">
    <property type="match status" value="1"/>
</dbReference>
<accession>A0A5B8I8S1</accession>
<evidence type="ECO:0000313" key="3">
    <source>
        <dbReference type="Proteomes" id="UP000318483"/>
    </source>
</evidence>